<comment type="similarity">
    <text evidence="2 11">Belongs to the zinc-containing alcohol dehydrogenase family. Class-III subfamily.</text>
</comment>
<keyword evidence="4 11" id="KW-0862">Zinc</keyword>
<dbReference type="GO" id="GO:0046294">
    <property type="term" value="P:formaldehyde catabolic process"/>
    <property type="evidence" value="ECO:0007669"/>
    <property type="project" value="InterPro"/>
</dbReference>
<evidence type="ECO:0000256" key="10">
    <source>
        <dbReference type="ARBA" id="ARBA00049243"/>
    </source>
</evidence>
<evidence type="ECO:0000256" key="6">
    <source>
        <dbReference type="ARBA" id="ARBA00023027"/>
    </source>
</evidence>
<dbReference type="PANTHER" id="PTHR43880:SF12">
    <property type="entry name" value="ALCOHOL DEHYDROGENASE CLASS-3"/>
    <property type="match status" value="1"/>
</dbReference>
<dbReference type="InterPro" id="IPR013149">
    <property type="entry name" value="ADH-like_C"/>
</dbReference>
<evidence type="ECO:0000313" key="15">
    <source>
        <dbReference type="Proteomes" id="UP000626109"/>
    </source>
</evidence>
<evidence type="ECO:0000259" key="12">
    <source>
        <dbReference type="Pfam" id="PF00107"/>
    </source>
</evidence>
<accession>A0A813IT30</accession>
<evidence type="ECO:0000256" key="7">
    <source>
        <dbReference type="ARBA" id="ARBA00047793"/>
    </source>
</evidence>
<evidence type="ECO:0000256" key="8">
    <source>
        <dbReference type="ARBA" id="ARBA00048110"/>
    </source>
</evidence>
<evidence type="ECO:0000256" key="2">
    <source>
        <dbReference type="ARBA" id="ARBA00010902"/>
    </source>
</evidence>
<dbReference type="GO" id="GO:0004022">
    <property type="term" value="F:alcohol dehydrogenase (NAD+) activity"/>
    <property type="evidence" value="ECO:0007669"/>
    <property type="project" value="UniProtKB-EC"/>
</dbReference>
<evidence type="ECO:0000256" key="5">
    <source>
        <dbReference type="ARBA" id="ARBA00023002"/>
    </source>
</evidence>
<dbReference type="Pfam" id="PF00107">
    <property type="entry name" value="ADH_zinc_N"/>
    <property type="match status" value="1"/>
</dbReference>
<proteinExistence type="inferred from homology"/>
<keyword evidence="5 11" id="KW-0560">Oxidoreductase</keyword>
<evidence type="ECO:0000256" key="11">
    <source>
        <dbReference type="RuleBase" id="RU362016"/>
    </source>
</evidence>
<dbReference type="FunFam" id="3.90.180.10:FF:000067">
    <property type="entry name" value="alcohol dehydrogenase 1-like isoform X1"/>
    <property type="match status" value="1"/>
</dbReference>
<dbReference type="Gene3D" id="3.40.50.720">
    <property type="entry name" value="NAD(P)-binding Rossmann-like Domain"/>
    <property type="match status" value="1"/>
</dbReference>
<reference evidence="14" key="1">
    <citation type="submission" date="2021-02" db="EMBL/GenBank/DDBJ databases">
        <authorList>
            <person name="Dougan E. K."/>
            <person name="Rhodes N."/>
            <person name="Thang M."/>
            <person name="Chan C."/>
        </authorList>
    </citation>
    <scope>NUCLEOTIDE SEQUENCE</scope>
</reference>
<sequence length="426" mass="45519">MASLALRRATARLRLPTARQFLPASRCFSAGQPIKCLAAVARGPKKEYWENALELEEVLVAPPQAGEVRIKITHTALCHTDAFTLSGEDAEGKFPCILGHEAAGIVESVGEGVTTVKAGDTVIPCYQAECFAHDQEADHCPRCRGFRAGKTNLCGKVRPFTGAGVMKSGGTRFKAAKDGAELFHYMGTSTFSQYTVVHEESVAKIRQDAPLEKVNLLGCGLATGWGAVANTAKVEAGSSVAVFGVGTVGLSVIEGAVKAKAKRIIAVDVDPNKFSLAMEFGATECVNPKDHDKPIQQVLVDMTKGGVDYSFDCTGNVQVMRSALEATHIGWGTSVIIGVAGAGQEIATRPFQLVTGRTWKGTAFGGYKSRSQVPGLVDAYMKGEVKIDEYITHNLNLKDINEAFKLMHEGKSLRAVIWMDDNAPTA</sequence>
<name>A0A813IT30_POLGL</name>
<dbReference type="GO" id="GO:0008270">
    <property type="term" value="F:zinc ion binding"/>
    <property type="evidence" value="ECO:0007669"/>
    <property type="project" value="InterPro"/>
</dbReference>
<dbReference type="InterPro" id="IPR002328">
    <property type="entry name" value="ADH_Zn_CS"/>
</dbReference>
<comment type="caution">
    <text evidence="14">The sequence shown here is derived from an EMBL/GenBank/DDBJ whole genome shotgun (WGS) entry which is preliminary data.</text>
</comment>
<feature type="domain" description="Alcohol dehydrogenase-like N-terminal" evidence="13">
    <location>
        <begin position="65"/>
        <end position="206"/>
    </location>
</feature>
<dbReference type="SUPFAM" id="SSF51735">
    <property type="entry name" value="NAD(P)-binding Rossmann-fold domains"/>
    <property type="match status" value="1"/>
</dbReference>
<dbReference type="InterPro" id="IPR011032">
    <property type="entry name" value="GroES-like_sf"/>
</dbReference>
<dbReference type="FunFam" id="3.40.50.720:FF:000003">
    <property type="entry name" value="S-(hydroxymethyl)glutathione dehydrogenase"/>
    <property type="match status" value="1"/>
</dbReference>
<dbReference type="InterPro" id="IPR014183">
    <property type="entry name" value="ADH_3"/>
</dbReference>
<comment type="cofactor">
    <cofactor evidence="1 11">
        <name>Zn(2+)</name>
        <dbReference type="ChEBI" id="CHEBI:29105"/>
    </cofactor>
</comment>
<dbReference type="EC" id="1.1.1.284" evidence="11"/>
<dbReference type="NCBIfam" id="TIGR02818">
    <property type="entry name" value="adh_III_F_hyde"/>
    <property type="match status" value="1"/>
</dbReference>
<keyword evidence="3 11" id="KW-0479">Metal-binding</keyword>
<dbReference type="PROSITE" id="PS00059">
    <property type="entry name" value="ADH_ZINC"/>
    <property type="match status" value="1"/>
</dbReference>
<protein>
    <recommendedName>
        <fullName evidence="11">S-(hydroxymethyl)glutathione dehydrogenase</fullName>
        <ecNumber evidence="11">1.1.1.284</ecNumber>
    </recommendedName>
</protein>
<dbReference type="GO" id="GO:0051903">
    <property type="term" value="F:S-(hydroxymethyl)glutathione dehydrogenase [NAD(P)+] activity"/>
    <property type="evidence" value="ECO:0007669"/>
    <property type="project" value="UniProtKB-EC"/>
</dbReference>
<evidence type="ECO:0000256" key="3">
    <source>
        <dbReference type="ARBA" id="ARBA00022723"/>
    </source>
</evidence>
<comment type="catalytic activity">
    <reaction evidence="8 11">
        <text>S-(hydroxymethyl)glutathione + NAD(+) = S-formylglutathione + NADH + H(+)</text>
        <dbReference type="Rhea" id="RHEA:19985"/>
        <dbReference type="ChEBI" id="CHEBI:15378"/>
        <dbReference type="ChEBI" id="CHEBI:57540"/>
        <dbReference type="ChEBI" id="CHEBI:57688"/>
        <dbReference type="ChEBI" id="CHEBI:57945"/>
        <dbReference type="ChEBI" id="CHEBI:58758"/>
        <dbReference type="EC" id="1.1.1.284"/>
    </reaction>
</comment>
<gene>
    <name evidence="14" type="ORF">PGLA2088_LOCUS12459</name>
</gene>
<dbReference type="AlphaFoldDB" id="A0A813IT30"/>
<dbReference type="GO" id="GO:0005829">
    <property type="term" value="C:cytosol"/>
    <property type="evidence" value="ECO:0007669"/>
    <property type="project" value="TreeGrafter"/>
</dbReference>
<dbReference type="EMBL" id="CAJNNW010014655">
    <property type="protein sequence ID" value="CAE8656905.1"/>
    <property type="molecule type" value="Genomic_DNA"/>
</dbReference>
<evidence type="ECO:0000256" key="4">
    <source>
        <dbReference type="ARBA" id="ARBA00022833"/>
    </source>
</evidence>
<dbReference type="SUPFAM" id="SSF50129">
    <property type="entry name" value="GroES-like"/>
    <property type="match status" value="2"/>
</dbReference>
<evidence type="ECO:0000313" key="14">
    <source>
        <dbReference type="EMBL" id="CAE8656905.1"/>
    </source>
</evidence>
<comment type="catalytic activity">
    <reaction evidence="7">
        <text>S-(hydroxymethyl)glutathione + NADP(+) = S-formylglutathione + NADPH + H(+)</text>
        <dbReference type="Rhea" id="RHEA:19981"/>
        <dbReference type="ChEBI" id="CHEBI:15378"/>
        <dbReference type="ChEBI" id="CHEBI:57688"/>
        <dbReference type="ChEBI" id="CHEBI:57783"/>
        <dbReference type="ChEBI" id="CHEBI:58349"/>
        <dbReference type="ChEBI" id="CHEBI:58758"/>
        <dbReference type="EC" id="1.1.1.284"/>
    </reaction>
</comment>
<dbReference type="InterPro" id="IPR013154">
    <property type="entry name" value="ADH-like_N"/>
</dbReference>
<dbReference type="Proteomes" id="UP000626109">
    <property type="component" value="Unassembled WGS sequence"/>
</dbReference>
<dbReference type="PANTHER" id="PTHR43880">
    <property type="entry name" value="ALCOHOL DEHYDROGENASE"/>
    <property type="match status" value="1"/>
</dbReference>
<dbReference type="Gene3D" id="3.90.180.10">
    <property type="entry name" value="Medium-chain alcohol dehydrogenases, catalytic domain"/>
    <property type="match status" value="1"/>
</dbReference>
<evidence type="ECO:0000259" key="13">
    <source>
        <dbReference type="Pfam" id="PF08240"/>
    </source>
</evidence>
<organism evidence="14 15">
    <name type="scientific">Polarella glacialis</name>
    <name type="common">Dinoflagellate</name>
    <dbReference type="NCBI Taxonomy" id="89957"/>
    <lineage>
        <taxon>Eukaryota</taxon>
        <taxon>Sar</taxon>
        <taxon>Alveolata</taxon>
        <taxon>Dinophyceae</taxon>
        <taxon>Suessiales</taxon>
        <taxon>Suessiaceae</taxon>
        <taxon>Polarella</taxon>
    </lineage>
</organism>
<comment type="catalytic activity">
    <reaction evidence="9">
        <text>a secondary alcohol + NAD(+) = a ketone + NADH + H(+)</text>
        <dbReference type="Rhea" id="RHEA:10740"/>
        <dbReference type="ChEBI" id="CHEBI:15378"/>
        <dbReference type="ChEBI" id="CHEBI:17087"/>
        <dbReference type="ChEBI" id="CHEBI:35681"/>
        <dbReference type="ChEBI" id="CHEBI:57540"/>
        <dbReference type="ChEBI" id="CHEBI:57945"/>
        <dbReference type="EC" id="1.1.1.1"/>
    </reaction>
</comment>
<dbReference type="CDD" id="cd08300">
    <property type="entry name" value="alcohol_DH_class_III"/>
    <property type="match status" value="1"/>
</dbReference>
<dbReference type="InterPro" id="IPR036291">
    <property type="entry name" value="NAD(P)-bd_dom_sf"/>
</dbReference>
<dbReference type="Pfam" id="PF08240">
    <property type="entry name" value="ADH_N"/>
    <property type="match status" value="1"/>
</dbReference>
<feature type="domain" description="Alcohol dehydrogenase-like C-terminal" evidence="12">
    <location>
        <begin position="248"/>
        <end position="378"/>
    </location>
</feature>
<comment type="catalytic activity">
    <reaction evidence="10">
        <text>a primary alcohol + NAD(+) = an aldehyde + NADH + H(+)</text>
        <dbReference type="Rhea" id="RHEA:10736"/>
        <dbReference type="ChEBI" id="CHEBI:15378"/>
        <dbReference type="ChEBI" id="CHEBI:15734"/>
        <dbReference type="ChEBI" id="CHEBI:17478"/>
        <dbReference type="ChEBI" id="CHEBI:57540"/>
        <dbReference type="ChEBI" id="CHEBI:57945"/>
        <dbReference type="EC" id="1.1.1.1"/>
    </reaction>
</comment>
<keyword evidence="6 11" id="KW-0520">NAD</keyword>
<evidence type="ECO:0000256" key="1">
    <source>
        <dbReference type="ARBA" id="ARBA00001947"/>
    </source>
</evidence>
<evidence type="ECO:0000256" key="9">
    <source>
        <dbReference type="ARBA" id="ARBA00049164"/>
    </source>
</evidence>